<keyword evidence="4" id="KW-1185">Reference proteome</keyword>
<feature type="transmembrane region" description="Helical" evidence="1">
    <location>
        <begin position="62"/>
        <end position="79"/>
    </location>
</feature>
<feature type="transmembrane region" description="Helical" evidence="1">
    <location>
        <begin position="38"/>
        <end position="55"/>
    </location>
</feature>
<evidence type="ECO:0000313" key="3">
    <source>
        <dbReference type="EMBL" id="CAA9890197.1"/>
    </source>
</evidence>
<dbReference type="Pfam" id="PF04955">
    <property type="entry name" value="HupE_UreJ"/>
    <property type="match status" value="1"/>
</dbReference>
<dbReference type="RefSeq" id="WP_174625157.1">
    <property type="nucleotide sequence ID" value="NZ_CADCXN010000047.1"/>
</dbReference>
<dbReference type="PIRSF" id="PIRSF016919">
    <property type="entry name" value="HupE_UreJ"/>
    <property type="match status" value="1"/>
</dbReference>
<proteinExistence type="predicted"/>
<evidence type="ECO:0000256" key="1">
    <source>
        <dbReference type="SAM" id="Phobius"/>
    </source>
</evidence>
<keyword evidence="1" id="KW-1133">Transmembrane helix</keyword>
<evidence type="ECO:0000313" key="4">
    <source>
        <dbReference type="Proteomes" id="UP000494216"/>
    </source>
</evidence>
<feature type="signal peptide" evidence="2">
    <location>
        <begin position="1"/>
        <end position="22"/>
    </location>
</feature>
<feature type="transmembrane region" description="Helical" evidence="1">
    <location>
        <begin position="169"/>
        <end position="186"/>
    </location>
</feature>
<dbReference type="AlphaFoldDB" id="A0A8S0X7M0"/>
<keyword evidence="2" id="KW-0732">Signal</keyword>
<keyword evidence="1" id="KW-0472">Membrane</keyword>
<dbReference type="InterPro" id="IPR007038">
    <property type="entry name" value="HupE_UreJ"/>
</dbReference>
<feature type="chain" id="PRO_5035842421" evidence="2">
    <location>
        <begin position="23"/>
        <end position="188"/>
    </location>
</feature>
<feature type="transmembrane region" description="Helical" evidence="1">
    <location>
        <begin position="111"/>
        <end position="129"/>
    </location>
</feature>
<keyword evidence="1" id="KW-0812">Transmembrane</keyword>
<feature type="transmembrane region" description="Helical" evidence="1">
    <location>
        <begin position="141"/>
        <end position="162"/>
    </location>
</feature>
<name>A0A8S0X7M0_9GAMM</name>
<feature type="transmembrane region" description="Helical" evidence="1">
    <location>
        <begin position="85"/>
        <end position="104"/>
    </location>
</feature>
<gene>
    <name evidence="3" type="ORF">METHB2_20028</name>
</gene>
<reference evidence="3 4" key="1">
    <citation type="submission" date="2020-02" db="EMBL/GenBank/DDBJ databases">
        <authorList>
            <person name="Hogendoorn C."/>
        </authorList>
    </citation>
    <scope>NUCLEOTIDE SEQUENCE [LARGE SCALE GENOMIC DNA]</scope>
    <source>
        <strain evidence="3">METHB21</strain>
    </source>
</reference>
<evidence type="ECO:0000256" key="2">
    <source>
        <dbReference type="SAM" id="SignalP"/>
    </source>
</evidence>
<protein>
    <submittedName>
        <fullName evidence="3">Urease accessory protein</fullName>
    </submittedName>
</protein>
<dbReference type="EMBL" id="CADCXN010000047">
    <property type="protein sequence ID" value="CAA9890197.1"/>
    <property type="molecule type" value="Genomic_DNA"/>
</dbReference>
<accession>A0A8S0X7M0</accession>
<dbReference type="Proteomes" id="UP000494216">
    <property type="component" value="Unassembled WGS sequence"/>
</dbReference>
<sequence length="188" mass="19938">MRFKYWSSMVLCLASPALYAHSGEMSDNGFLSGLLHPLTGADHLLVLIAVGICAAKQGGKAIILFPGIFLALMSAGALMRSYAVHIPFIELLITVSVMVFGLLASVNQKQLSGLFFSATAFFAVFHGYAHAAEIPQGAPVISYFSALLLMSLMICMSGILLGLSTGKRANYLFSLTCLSSGLYFLAAG</sequence>
<comment type="caution">
    <text evidence="3">The sequence shown here is derived from an EMBL/GenBank/DDBJ whole genome shotgun (WGS) entry which is preliminary data.</text>
</comment>
<organism evidence="3 4">
    <name type="scientific">Candidatus Methylobacter favarea</name>
    <dbReference type="NCBI Taxonomy" id="2707345"/>
    <lineage>
        <taxon>Bacteria</taxon>
        <taxon>Pseudomonadati</taxon>
        <taxon>Pseudomonadota</taxon>
        <taxon>Gammaproteobacteria</taxon>
        <taxon>Methylococcales</taxon>
        <taxon>Methylococcaceae</taxon>
        <taxon>Methylobacter</taxon>
    </lineage>
</organism>